<name>A0A6J6C822_9ZZZZ</name>
<gene>
    <name evidence="1" type="ORF">UFOPK1440_00812</name>
    <name evidence="2" type="ORF">UFOPK1946_01050</name>
</gene>
<reference evidence="1" key="1">
    <citation type="submission" date="2020-05" db="EMBL/GenBank/DDBJ databases">
        <authorList>
            <person name="Chiriac C."/>
            <person name="Salcher M."/>
            <person name="Ghai R."/>
            <person name="Kavagutti S V."/>
        </authorList>
    </citation>
    <scope>NUCLEOTIDE SEQUENCE</scope>
</reference>
<dbReference type="EMBL" id="CAEZVG010000078">
    <property type="protein sequence ID" value="CAB4629658.1"/>
    <property type="molecule type" value="Genomic_DNA"/>
</dbReference>
<evidence type="ECO:0000313" key="1">
    <source>
        <dbReference type="EMBL" id="CAB4546388.1"/>
    </source>
</evidence>
<proteinExistence type="predicted"/>
<evidence type="ECO:0000313" key="2">
    <source>
        <dbReference type="EMBL" id="CAB4629658.1"/>
    </source>
</evidence>
<organism evidence="1">
    <name type="scientific">freshwater metagenome</name>
    <dbReference type="NCBI Taxonomy" id="449393"/>
    <lineage>
        <taxon>unclassified sequences</taxon>
        <taxon>metagenomes</taxon>
        <taxon>ecological metagenomes</taxon>
    </lineage>
</organism>
<dbReference type="AlphaFoldDB" id="A0A6J6C822"/>
<accession>A0A6J6C822</accession>
<protein>
    <submittedName>
        <fullName evidence="1">Unannotated protein</fullName>
    </submittedName>
</protein>
<sequence>MFRKVALASLAAVMVAGSLIAIPANAATKVSNGVACSKSGATTKSGGTTYRCAKNPIVKNSKLTWLSRDCVNLAAAYIKSRDSLPVAKAKTDATIAQIDLDIVKWKAEAAQATIDIADYQAKILIIKDALAKAKADTANATANKTKILQYETGIRNFETAIRAKGIFARNLARSEQDRKNAAGTYKNVADEVGIALSMAQVICARGN</sequence>
<dbReference type="EMBL" id="CAEZSP010000042">
    <property type="protein sequence ID" value="CAB4546388.1"/>
    <property type="molecule type" value="Genomic_DNA"/>
</dbReference>